<keyword evidence="4" id="KW-0539">Nucleus</keyword>
<dbReference type="Proteomes" id="UP000179807">
    <property type="component" value="Unassembled WGS sequence"/>
</dbReference>
<dbReference type="PROSITE" id="PS51294">
    <property type="entry name" value="HTH_MYB"/>
    <property type="match status" value="2"/>
</dbReference>
<dbReference type="Gene3D" id="1.10.10.60">
    <property type="entry name" value="Homeodomain-like"/>
    <property type="match status" value="2"/>
</dbReference>
<dbReference type="CDD" id="cd00167">
    <property type="entry name" value="SANT"/>
    <property type="match status" value="2"/>
</dbReference>
<evidence type="ECO:0000256" key="4">
    <source>
        <dbReference type="ARBA" id="ARBA00023242"/>
    </source>
</evidence>
<dbReference type="GO" id="GO:0000978">
    <property type="term" value="F:RNA polymerase II cis-regulatory region sequence-specific DNA binding"/>
    <property type="evidence" value="ECO:0007669"/>
    <property type="project" value="TreeGrafter"/>
</dbReference>
<dbReference type="VEuPathDB" id="TrichDB:TRFO_02457"/>
<dbReference type="InterPro" id="IPR017930">
    <property type="entry name" value="Myb_dom"/>
</dbReference>
<protein>
    <submittedName>
        <fullName evidence="7">Myb-like DNA-binding domain containing protein</fullName>
    </submittedName>
</protein>
<feature type="domain" description="HTH myb-type" evidence="6">
    <location>
        <begin position="63"/>
        <end position="111"/>
    </location>
</feature>
<feature type="domain" description="Myb-like" evidence="5">
    <location>
        <begin position="63"/>
        <end position="107"/>
    </location>
</feature>
<dbReference type="PROSITE" id="PS50090">
    <property type="entry name" value="MYB_LIKE"/>
    <property type="match status" value="2"/>
</dbReference>
<dbReference type="RefSeq" id="XP_068347031.1">
    <property type="nucleotide sequence ID" value="XM_068490696.1"/>
</dbReference>
<sequence>MLGVSQRVKRRKFTEEEDNEIIKQVKIIGARKWELIAKFVTNRTAKQCRDRYQNYLAQNFFYGEWTKDEDLVIIRKINEIGQQWSVLSGFLKNRTPNAIKNRANFLMKSNEIEFTNNNHVIPECEKFIDTSQCNTENIIELMVANNNNEITKNGSVVKIGDENQDVPLKKVCHVLLPPIPEEYVVPNMFVSLYY</sequence>
<feature type="domain" description="HTH myb-type" evidence="6">
    <location>
        <begin position="5"/>
        <end position="60"/>
    </location>
</feature>
<comment type="caution">
    <text evidence="7">The sequence shown here is derived from an EMBL/GenBank/DDBJ whole genome shotgun (WGS) entry which is preliminary data.</text>
</comment>
<evidence type="ECO:0000259" key="6">
    <source>
        <dbReference type="PROSITE" id="PS51294"/>
    </source>
</evidence>
<dbReference type="InterPro" id="IPR051575">
    <property type="entry name" value="Myb-like_DNA-bd"/>
</dbReference>
<organism evidence="7 8">
    <name type="scientific">Tritrichomonas foetus</name>
    <dbReference type="NCBI Taxonomy" id="1144522"/>
    <lineage>
        <taxon>Eukaryota</taxon>
        <taxon>Metamonada</taxon>
        <taxon>Parabasalia</taxon>
        <taxon>Tritrichomonadida</taxon>
        <taxon>Tritrichomonadidae</taxon>
        <taxon>Tritrichomonas</taxon>
    </lineage>
</organism>
<evidence type="ECO:0000313" key="8">
    <source>
        <dbReference type="Proteomes" id="UP000179807"/>
    </source>
</evidence>
<evidence type="ECO:0000256" key="1">
    <source>
        <dbReference type="ARBA" id="ARBA00023015"/>
    </source>
</evidence>
<dbReference type="OrthoDB" id="39591at2759"/>
<dbReference type="InterPro" id="IPR001005">
    <property type="entry name" value="SANT/Myb"/>
</dbReference>
<evidence type="ECO:0000256" key="2">
    <source>
        <dbReference type="ARBA" id="ARBA00023125"/>
    </source>
</evidence>
<evidence type="ECO:0000256" key="3">
    <source>
        <dbReference type="ARBA" id="ARBA00023163"/>
    </source>
</evidence>
<evidence type="ECO:0000259" key="5">
    <source>
        <dbReference type="PROSITE" id="PS50090"/>
    </source>
</evidence>
<keyword evidence="3" id="KW-0804">Transcription</keyword>
<dbReference type="SUPFAM" id="SSF46689">
    <property type="entry name" value="Homeodomain-like"/>
    <property type="match status" value="1"/>
</dbReference>
<dbReference type="GeneID" id="94825400"/>
<dbReference type="PANTHER" id="PTHR46621:SF1">
    <property type="entry name" value="SNRNA-ACTIVATING PROTEIN COMPLEX SUBUNIT 4"/>
    <property type="match status" value="1"/>
</dbReference>
<keyword evidence="2" id="KW-0238">DNA-binding</keyword>
<keyword evidence="1" id="KW-0805">Transcription regulation</keyword>
<dbReference type="SMART" id="SM00717">
    <property type="entry name" value="SANT"/>
    <property type="match status" value="2"/>
</dbReference>
<dbReference type="Pfam" id="PF00249">
    <property type="entry name" value="Myb_DNA-binding"/>
    <property type="match status" value="2"/>
</dbReference>
<feature type="domain" description="Myb-like" evidence="5">
    <location>
        <begin position="5"/>
        <end position="56"/>
    </location>
</feature>
<dbReference type="PANTHER" id="PTHR46621">
    <property type="entry name" value="SNRNA-ACTIVATING PROTEIN COMPLEX SUBUNIT 4"/>
    <property type="match status" value="1"/>
</dbReference>
<evidence type="ECO:0000313" key="7">
    <source>
        <dbReference type="EMBL" id="OHS93894.1"/>
    </source>
</evidence>
<reference evidence="7" key="1">
    <citation type="submission" date="2016-10" db="EMBL/GenBank/DDBJ databases">
        <authorList>
            <person name="Benchimol M."/>
            <person name="Almeida L.G."/>
            <person name="Vasconcelos A.T."/>
            <person name="Perreira-Neves A."/>
            <person name="Rosa I.A."/>
            <person name="Tasca T."/>
            <person name="Bogo M.R."/>
            <person name="de Souza W."/>
        </authorList>
    </citation>
    <scope>NUCLEOTIDE SEQUENCE [LARGE SCALE GENOMIC DNA]</scope>
    <source>
        <strain evidence="7">K</strain>
    </source>
</reference>
<gene>
    <name evidence="7" type="ORF">TRFO_02457</name>
</gene>
<dbReference type="AlphaFoldDB" id="A0A1J4J391"/>
<dbReference type="GO" id="GO:0001006">
    <property type="term" value="F:RNA polymerase III type 3 promoter sequence-specific DNA binding"/>
    <property type="evidence" value="ECO:0007669"/>
    <property type="project" value="TreeGrafter"/>
</dbReference>
<proteinExistence type="predicted"/>
<dbReference type="GO" id="GO:0042795">
    <property type="term" value="P:snRNA transcription by RNA polymerase II"/>
    <property type="evidence" value="ECO:0007669"/>
    <property type="project" value="TreeGrafter"/>
</dbReference>
<keyword evidence="8" id="KW-1185">Reference proteome</keyword>
<accession>A0A1J4J391</accession>
<dbReference type="EMBL" id="MLAK01001370">
    <property type="protein sequence ID" value="OHS93894.1"/>
    <property type="molecule type" value="Genomic_DNA"/>
</dbReference>
<dbReference type="GO" id="GO:0019185">
    <property type="term" value="C:snRNA-activating protein complex"/>
    <property type="evidence" value="ECO:0007669"/>
    <property type="project" value="TreeGrafter"/>
</dbReference>
<dbReference type="InterPro" id="IPR009057">
    <property type="entry name" value="Homeodomain-like_sf"/>
</dbReference>
<name>A0A1J4J391_9EUKA</name>
<dbReference type="GO" id="GO:0042796">
    <property type="term" value="P:snRNA transcription by RNA polymerase III"/>
    <property type="evidence" value="ECO:0007669"/>
    <property type="project" value="TreeGrafter"/>
</dbReference>